<comment type="subcellular location">
    <subcellularLocation>
        <location evidence="1 18">Cytoplasm</location>
    </subcellularLocation>
</comment>
<keyword evidence="5 18" id="KW-0547">Nucleotide-binding</keyword>
<evidence type="ECO:0000256" key="10">
    <source>
        <dbReference type="ARBA" id="ARBA00022840"/>
    </source>
</evidence>
<evidence type="ECO:0000256" key="1">
    <source>
        <dbReference type="ARBA" id="ARBA00004496"/>
    </source>
</evidence>
<dbReference type="PANTHER" id="PTHR43152:SF3">
    <property type="entry name" value="UVRABC SYSTEM PROTEIN A"/>
    <property type="match status" value="1"/>
</dbReference>
<dbReference type="GO" id="GO:0006289">
    <property type="term" value="P:nucleotide-excision repair"/>
    <property type="evidence" value="ECO:0007669"/>
    <property type="project" value="UniProtKB-UniRule"/>
</dbReference>
<feature type="domain" description="ABC transporter" evidence="19">
    <location>
        <begin position="604"/>
        <end position="937"/>
    </location>
</feature>
<dbReference type="Pfam" id="PF17755">
    <property type="entry name" value="UvrA_DNA-bind"/>
    <property type="match status" value="1"/>
</dbReference>
<keyword evidence="12 18" id="KW-0238">DNA-binding</keyword>
<dbReference type="HAMAP" id="MF_00205">
    <property type="entry name" value="UvrA"/>
    <property type="match status" value="1"/>
</dbReference>
<dbReference type="GO" id="GO:0009432">
    <property type="term" value="P:SOS response"/>
    <property type="evidence" value="ECO:0007669"/>
    <property type="project" value="UniProtKB-UniRule"/>
</dbReference>
<evidence type="ECO:0000256" key="11">
    <source>
        <dbReference type="ARBA" id="ARBA00022881"/>
    </source>
</evidence>
<comment type="similarity">
    <text evidence="15 18">Belongs to the ABC transporter superfamily. UvrA family.</text>
</comment>
<evidence type="ECO:0000256" key="17">
    <source>
        <dbReference type="ARBA" id="ARBA00042156"/>
    </source>
</evidence>
<keyword evidence="6 18" id="KW-0227">DNA damage</keyword>
<dbReference type="Pfam" id="PF17760">
    <property type="entry name" value="UvrA_inter"/>
    <property type="match status" value="1"/>
</dbReference>
<keyword evidence="13 18" id="KW-0234">DNA repair</keyword>
<dbReference type="GO" id="GO:0009381">
    <property type="term" value="F:excinuclease ABC activity"/>
    <property type="evidence" value="ECO:0007669"/>
    <property type="project" value="UniProtKB-UniRule"/>
</dbReference>
<evidence type="ECO:0000256" key="16">
    <source>
        <dbReference type="ARBA" id="ARBA00039316"/>
    </source>
</evidence>
<dbReference type="CDD" id="cd03271">
    <property type="entry name" value="ABC_UvrA_II"/>
    <property type="match status" value="1"/>
</dbReference>
<dbReference type="PANTHER" id="PTHR43152">
    <property type="entry name" value="UVRABC SYSTEM PROTEIN A"/>
    <property type="match status" value="1"/>
</dbReference>
<keyword evidence="2 18" id="KW-0963">Cytoplasm</keyword>
<dbReference type="GO" id="GO:0005524">
    <property type="term" value="F:ATP binding"/>
    <property type="evidence" value="ECO:0007669"/>
    <property type="project" value="UniProtKB-UniRule"/>
</dbReference>
<keyword evidence="7 18" id="KW-0228">DNA excision</keyword>
<dbReference type="InterPro" id="IPR041102">
    <property type="entry name" value="UvrA_inter"/>
</dbReference>
<keyword evidence="11 18" id="KW-0267">Excision nuclease</keyword>
<keyword evidence="3 18" id="KW-0479">Metal-binding</keyword>
<sequence length="950" mass="105276">MDRIIVRGARTHNLKNIDLEIPRDKLVVITGLSGSGKSSLAFDTLYAEGQRRYVESLSTYARQFLSMMEKPDVDHIDGLSPAISIEQKSTSHNPRSTVGTITEIHDYLRLLFARVGEPRCPDHDEPLAAQTVSQMVDTVLALPEGSKMMMLAPVVQNRKGEHLHVFEKLRSQGFVRARIDGIVTDLDDTPSLDKKRKHTIEVVIDRFKVRSDLALRLAESFETALELTDGIASVAPMDADGGAELLFSAKFACPHCGYSLSELEPRLFSFNSPLGACSSCDGLGVKQYFDESRLVQHPEASLATGAIRGWDRRSVYYFHMLNSLAEHYGFDIDAPFESLSAQHRKKILYGSGNEEISFTYVNDRGDNFQRRHRFEGVIPNMERRYRDTESQTVREELSKYLSTDNCPDCHGTRLRREARHVFLLDNTLPDISSMPVGAARDYFATLKLSGRRAQIAEKILKEINDRLRFLVDVGLNYLTLDRSADTLSGGEAQRIRLASQIGAGLVGVMYILDEPSIGLHQRDNERLLNTLRHLRDIGNTVIVVEHDEDAIRTADHIIDIGPGAGVHGGEVVAQGSLTAIRRSAESLTGQYLSGKRKIAVPEQRYEPNPDRYIHLEGAIGNNLQDVTLNLPLGLMTCITGVSGSGKSTLINHTLFPIAATVLNGATTLKPAPYTDIHGLELVDKCIDIDQSPIGRTPRSNPATYTGIFTPIRELFAGTQEARSRGYKVGRFSFNVKGGRCEACQGDGVTKVEMHFLPDIYVACEVCQGKRYNRETLDILFKGKNIHEVLEMTVEEANSFFENVPAISKKLQTLMDVGLSYIRLGQAATTLSGGEAQRVKLARELSKRDTGKTLYILDEPTTGLHFEDIQLLLTVLHRLRDHGNTVVVIEHNLDVIKTADWIIDLGPEGGSGGGQIIAEGTPEQVATLDHSYTGQFLAPMLKTRKTTKKSA</sequence>
<dbReference type="InterPro" id="IPR017871">
    <property type="entry name" value="ABC_transporter-like_CS"/>
</dbReference>
<evidence type="ECO:0000256" key="12">
    <source>
        <dbReference type="ARBA" id="ARBA00023125"/>
    </source>
</evidence>
<keyword evidence="21" id="KW-1185">Reference proteome</keyword>
<keyword evidence="10 18" id="KW-0067">ATP-binding</keyword>
<name>A0A7T4QZG1_9GAMM</name>
<dbReference type="GO" id="GO:0008270">
    <property type="term" value="F:zinc ion binding"/>
    <property type="evidence" value="ECO:0007669"/>
    <property type="project" value="UniProtKB-UniRule"/>
</dbReference>
<dbReference type="KEGG" id="snan:I6N98_14235"/>
<keyword evidence="14 18" id="KW-0742">SOS response</keyword>
<comment type="function">
    <text evidence="18">The UvrABC repair system catalyzes the recognition and processing of DNA lesions. UvrA is an ATPase and a DNA-binding protein. A damage recognition complex composed of 2 UvrA and 2 UvrB subunits scans DNA for abnormalities. When the presence of a lesion has been verified by UvrB, the UvrA molecules dissociate.</text>
</comment>
<evidence type="ECO:0000256" key="15">
    <source>
        <dbReference type="ARBA" id="ARBA00038000"/>
    </source>
</evidence>
<dbReference type="PROSITE" id="PS50893">
    <property type="entry name" value="ABC_TRANSPORTER_2"/>
    <property type="match status" value="1"/>
</dbReference>
<reference evidence="20 21" key="1">
    <citation type="submission" date="2020-12" db="EMBL/GenBank/DDBJ databases">
        <authorList>
            <person name="Shan Y."/>
        </authorList>
    </citation>
    <scope>NUCLEOTIDE SEQUENCE [LARGE SCALE GENOMIC DNA]</scope>
    <source>
        <strain evidence="21">csc3.9</strain>
    </source>
</reference>
<evidence type="ECO:0000256" key="5">
    <source>
        <dbReference type="ARBA" id="ARBA00022741"/>
    </source>
</evidence>
<evidence type="ECO:0000256" key="13">
    <source>
        <dbReference type="ARBA" id="ARBA00023204"/>
    </source>
</evidence>
<dbReference type="InterPro" id="IPR041552">
    <property type="entry name" value="UvrA_DNA-bd"/>
</dbReference>
<keyword evidence="20" id="KW-0378">Hydrolase</keyword>
<keyword evidence="4 18" id="KW-0677">Repeat</keyword>
<evidence type="ECO:0000256" key="7">
    <source>
        <dbReference type="ARBA" id="ARBA00022769"/>
    </source>
</evidence>
<dbReference type="AlphaFoldDB" id="A0A7T4QZG1"/>
<dbReference type="GO" id="GO:0005737">
    <property type="term" value="C:cytoplasm"/>
    <property type="evidence" value="ECO:0007669"/>
    <property type="project" value="UniProtKB-SubCell"/>
</dbReference>
<dbReference type="InterPro" id="IPR027417">
    <property type="entry name" value="P-loop_NTPase"/>
</dbReference>
<dbReference type="Pfam" id="PF00005">
    <property type="entry name" value="ABC_tran"/>
    <property type="match status" value="1"/>
</dbReference>
<evidence type="ECO:0000256" key="9">
    <source>
        <dbReference type="ARBA" id="ARBA00022833"/>
    </source>
</evidence>
<evidence type="ECO:0000256" key="4">
    <source>
        <dbReference type="ARBA" id="ARBA00022737"/>
    </source>
</evidence>
<keyword evidence="9 18" id="KW-0862">Zinc</keyword>
<dbReference type="InterPro" id="IPR003439">
    <property type="entry name" value="ABC_transporter-like_ATP-bd"/>
</dbReference>
<accession>A0A7T4QZG1</accession>
<dbReference type="FunFam" id="1.10.8.280:FF:000001">
    <property type="entry name" value="UvrABC system protein A"/>
    <property type="match status" value="1"/>
</dbReference>
<dbReference type="CDD" id="cd03270">
    <property type="entry name" value="ABC_UvrA_I"/>
    <property type="match status" value="1"/>
</dbReference>
<feature type="binding site" evidence="18">
    <location>
        <begin position="31"/>
        <end position="38"/>
    </location>
    <ligand>
        <name>ATP</name>
        <dbReference type="ChEBI" id="CHEBI:30616"/>
    </ligand>
</feature>
<evidence type="ECO:0000313" key="21">
    <source>
        <dbReference type="Proteomes" id="UP000596063"/>
    </source>
</evidence>
<evidence type="ECO:0000256" key="6">
    <source>
        <dbReference type="ARBA" id="ARBA00022763"/>
    </source>
</evidence>
<dbReference type="Gene3D" id="3.30.1490.20">
    <property type="entry name" value="ATP-grasp fold, A domain"/>
    <property type="match status" value="1"/>
</dbReference>
<dbReference type="GO" id="GO:0009380">
    <property type="term" value="C:excinuclease repair complex"/>
    <property type="evidence" value="ECO:0007669"/>
    <property type="project" value="InterPro"/>
</dbReference>
<dbReference type="Gene3D" id="3.40.50.300">
    <property type="entry name" value="P-loop containing nucleotide triphosphate hydrolases"/>
    <property type="match status" value="2"/>
</dbReference>
<dbReference type="SUPFAM" id="SSF52540">
    <property type="entry name" value="P-loop containing nucleoside triphosphate hydrolases"/>
    <property type="match status" value="2"/>
</dbReference>
<comment type="subunit">
    <text evidence="18">Forms a heterotetramer with UvrB during the search for lesions.</text>
</comment>
<dbReference type="FunFam" id="1.20.1580.10:FF:000002">
    <property type="entry name" value="UvrABC system protein A"/>
    <property type="match status" value="1"/>
</dbReference>
<dbReference type="NCBIfam" id="NF001503">
    <property type="entry name" value="PRK00349.1"/>
    <property type="match status" value="1"/>
</dbReference>
<evidence type="ECO:0000256" key="2">
    <source>
        <dbReference type="ARBA" id="ARBA00022490"/>
    </source>
</evidence>
<dbReference type="EMBL" id="CP066167">
    <property type="protein sequence ID" value="QQD17509.1"/>
    <property type="molecule type" value="Genomic_DNA"/>
</dbReference>
<keyword evidence="8 18" id="KW-0863">Zinc-finger</keyword>
<protein>
    <recommendedName>
        <fullName evidence="16 18">UvrABC system protein A</fullName>
        <shortName evidence="18">UvrA protein</shortName>
    </recommendedName>
    <alternativeName>
        <fullName evidence="17 18">Excinuclease ABC subunit A</fullName>
    </alternativeName>
</protein>
<organism evidence="20 21">
    <name type="scientific">Spongiibacter nanhainus</name>
    <dbReference type="NCBI Taxonomy" id="2794344"/>
    <lineage>
        <taxon>Bacteria</taxon>
        <taxon>Pseudomonadati</taxon>
        <taxon>Pseudomonadota</taxon>
        <taxon>Gammaproteobacteria</taxon>
        <taxon>Cellvibrionales</taxon>
        <taxon>Spongiibacteraceae</taxon>
        <taxon>Spongiibacter</taxon>
    </lineage>
</organism>
<gene>
    <name evidence="18 20" type="primary">uvrA</name>
    <name evidence="20" type="ORF">I6N98_14235</name>
</gene>
<proteinExistence type="inferred from homology"/>
<dbReference type="GO" id="GO:0016887">
    <property type="term" value="F:ATP hydrolysis activity"/>
    <property type="evidence" value="ECO:0007669"/>
    <property type="project" value="InterPro"/>
</dbReference>
<dbReference type="GO" id="GO:0003677">
    <property type="term" value="F:DNA binding"/>
    <property type="evidence" value="ECO:0007669"/>
    <property type="project" value="UniProtKB-UniRule"/>
</dbReference>
<evidence type="ECO:0000256" key="3">
    <source>
        <dbReference type="ARBA" id="ARBA00022723"/>
    </source>
</evidence>
<dbReference type="InterPro" id="IPR004602">
    <property type="entry name" value="UvrA"/>
</dbReference>
<feature type="binding site" evidence="18">
    <location>
        <begin position="640"/>
        <end position="647"/>
    </location>
    <ligand>
        <name>ATP</name>
        <dbReference type="ChEBI" id="CHEBI:30616"/>
    </ligand>
</feature>
<dbReference type="NCBIfam" id="TIGR00630">
    <property type="entry name" value="uvra"/>
    <property type="match status" value="1"/>
</dbReference>
<feature type="zinc finger region" description="C4-type" evidence="18">
    <location>
        <begin position="253"/>
        <end position="280"/>
    </location>
</feature>
<dbReference type="Gene3D" id="1.20.1580.10">
    <property type="entry name" value="ABC transporter ATPase like domain"/>
    <property type="match status" value="2"/>
</dbReference>
<dbReference type="InterPro" id="IPR013815">
    <property type="entry name" value="ATP_grasp_subdomain_1"/>
</dbReference>
<feature type="zinc finger region" description="C4-type" evidence="18">
    <location>
        <begin position="740"/>
        <end position="766"/>
    </location>
</feature>
<evidence type="ECO:0000256" key="8">
    <source>
        <dbReference type="ARBA" id="ARBA00022771"/>
    </source>
</evidence>
<dbReference type="PROSITE" id="PS00211">
    <property type="entry name" value="ABC_TRANSPORTER_1"/>
    <property type="match status" value="2"/>
</dbReference>
<evidence type="ECO:0000313" key="20">
    <source>
        <dbReference type="EMBL" id="QQD17509.1"/>
    </source>
</evidence>
<evidence type="ECO:0000256" key="14">
    <source>
        <dbReference type="ARBA" id="ARBA00023236"/>
    </source>
</evidence>
<dbReference type="Proteomes" id="UP000596063">
    <property type="component" value="Chromosome"/>
</dbReference>
<evidence type="ECO:0000259" key="19">
    <source>
        <dbReference type="PROSITE" id="PS50893"/>
    </source>
</evidence>
<dbReference type="RefSeq" id="WP_198569009.1">
    <property type="nucleotide sequence ID" value="NZ_CP066167.1"/>
</dbReference>
<dbReference type="Gene3D" id="1.10.8.280">
    <property type="entry name" value="ABC transporter ATPase domain-like"/>
    <property type="match status" value="1"/>
</dbReference>
<evidence type="ECO:0000256" key="18">
    <source>
        <dbReference type="HAMAP-Rule" id="MF_00205"/>
    </source>
</evidence>